<evidence type="ECO:0000313" key="1">
    <source>
        <dbReference type="EMBL" id="KAL3510182.1"/>
    </source>
</evidence>
<protein>
    <submittedName>
        <fullName evidence="1">Uncharacterized protein</fullName>
    </submittedName>
</protein>
<gene>
    <name evidence="1" type="ORF">ACH5RR_029583</name>
</gene>
<proteinExistence type="predicted"/>
<evidence type="ECO:0000313" key="2">
    <source>
        <dbReference type="Proteomes" id="UP001630127"/>
    </source>
</evidence>
<name>A0ABD2YWH7_9GENT</name>
<sequence>MLLILFWRNWVINGGGYCHFLMLKMNKSVYNQIENLKEELKILRMLLLLVGNLSDAYDQDGVNQLGSLVLDLETTFKEAKKDFRVSFGKGYALSDMYL</sequence>
<comment type="caution">
    <text evidence="1">The sequence shown here is derived from an EMBL/GenBank/DDBJ whole genome shotgun (WGS) entry which is preliminary data.</text>
</comment>
<dbReference type="EMBL" id="JBJUIK010000012">
    <property type="protein sequence ID" value="KAL3510182.1"/>
    <property type="molecule type" value="Genomic_DNA"/>
</dbReference>
<organism evidence="1 2">
    <name type="scientific">Cinchona calisaya</name>
    <dbReference type="NCBI Taxonomy" id="153742"/>
    <lineage>
        <taxon>Eukaryota</taxon>
        <taxon>Viridiplantae</taxon>
        <taxon>Streptophyta</taxon>
        <taxon>Embryophyta</taxon>
        <taxon>Tracheophyta</taxon>
        <taxon>Spermatophyta</taxon>
        <taxon>Magnoliopsida</taxon>
        <taxon>eudicotyledons</taxon>
        <taxon>Gunneridae</taxon>
        <taxon>Pentapetalae</taxon>
        <taxon>asterids</taxon>
        <taxon>lamiids</taxon>
        <taxon>Gentianales</taxon>
        <taxon>Rubiaceae</taxon>
        <taxon>Cinchonoideae</taxon>
        <taxon>Cinchoneae</taxon>
        <taxon>Cinchona</taxon>
    </lineage>
</organism>
<dbReference type="Proteomes" id="UP001630127">
    <property type="component" value="Unassembled WGS sequence"/>
</dbReference>
<reference evidence="1 2" key="1">
    <citation type="submission" date="2024-11" db="EMBL/GenBank/DDBJ databases">
        <title>A near-complete genome assembly of Cinchona calisaya.</title>
        <authorList>
            <person name="Lian D.C."/>
            <person name="Zhao X.W."/>
            <person name="Wei L."/>
        </authorList>
    </citation>
    <scope>NUCLEOTIDE SEQUENCE [LARGE SCALE GENOMIC DNA]</scope>
    <source>
        <tissue evidence="1">Nenye</tissue>
    </source>
</reference>
<accession>A0ABD2YWH7</accession>
<keyword evidence="2" id="KW-1185">Reference proteome</keyword>
<dbReference type="AlphaFoldDB" id="A0ABD2YWH7"/>